<feature type="domain" description="Glycosyltransferase 2-like" evidence="1">
    <location>
        <begin position="11"/>
        <end position="136"/>
    </location>
</feature>
<dbReference type="GO" id="GO:0016757">
    <property type="term" value="F:glycosyltransferase activity"/>
    <property type="evidence" value="ECO:0007669"/>
    <property type="project" value="UniProtKB-KW"/>
</dbReference>
<keyword evidence="3" id="KW-1185">Reference proteome</keyword>
<name>A0ABU8VL93_9BURK</name>
<comment type="caution">
    <text evidence="2">The sequence shown here is derived from an EMBL/GenBank/DDBJ whole genome shotgun (WGS) entry which is preliminary data.</text>
</comment>
<dbReference type="InterPro" id="IPR001173">
    <property type="entry name" value="Glyco_trans_2-like"/>
</dbReference>
<dbReference type="EMBL" id="JBBKZU010000009">
    <property type="protein sequence ID" value="MEJ8813664.1"/>
    <property type="molecule type" value="Genomic_DNA"/>
</dbReference>
<dbReference type="Gene3D" id="3.90.550.10">
    <property type="entry name" value="Spore Coat Polysaccharide Biosynthesis Protein SpsA, Chain A"/>
    <property type="match status" value="1"/>
</dbReference>
<dbReference type="EC" id="2.4.-.-" evidence="2"/>
<organism evidence="2 3">
    <name type="scientific">Variovorax ureilyticus</name>
    <dbReference type="NCBI Taxonomy" id="1836198"/>
    <lineage>
        <taxon>Bacteria</taxon>
        <taxon>Pseudomonadati</taxon>
        <taxon>Pseudomonadota</taxon>
        <taxon>Betaproteobacteria</taxon>
        <taxon>Burkholderiales</taxon>
        <taxon>Comamonadaceae</taxon>
        <taxon>Variovorax</taxon>
    </lineage>
</organism>
<evidence type="ECO:0000313" key="2">
    <source>
        <dbReference type="EMBL" id="MEJ8813664.1"/>
    </source>
</evidence>
<keyword evidence="2" id="KW-0808">Transferase</keyword>
<dbReference type="RefSeq" id="WP_340358901.1">
    <property type="nucleotide sequence ID" value="NZ_JBBKZU010000009.1"/>
</dbReference>
<gene>
    <name evidence="2" type="ORF">WKW77_21435</name>
</gene>
<dbReference type="PANTHER" id="PTHR22916:SF3">
    <property type="entry name" value="UDP-GLCNAC:BETAGAL BETA-1,3-N-ACETYLGLUCOSAMINYLTRANSFERASE-LIKE PROTEIN 1"/>
    <property type="match status" value="1"/>
</dbReference>
<reference evidence="2 3" key="1">
    <citation type="submission" date="2024-03" db="EMBL/GenBank/DDBJ databases">
        <title>Novel species of the genus Variovorax.</title>
        <authorList>
            <person name="Liu Q."/>
            <person name="Xin Y.-H."/>
        </authorList>
    </citation>
    <scope>NUCLEOTIDE SEQUENCE [LARGE SCALE GENOMIC DNA]</scope>
    <source>
        <strain evidence="2 3">KACC 18899</strain>
    </source>
</reference>
<protein>
    <submittedName>
        <fullName evidence="2">Glycosyltransferase</fullName>
        <ecNumber evidence="2">2.4.-.-</ecNumber>
    </submittedName>
</protein>
<accession>A0ABU8VL93</accession>
<dbReference type="SUPFAM" id="SSF53448">
    <property type="entry name" value="Nucleotide-diphospho-sugar transferases"/>
    <property type="match status" value="1"/>
</dbReference>
<dbReference type="Proteomes" id="UP001365846">
    <property type="component" value="Unassembled WGS sequence"/>
</dbReference>
<proteinExistence type="predicted"/>
<dbReference type="PANTHER" id="PTHR22916">
    <property type="entry name" value="GLYCOSYLTRANSFERASE"/>
    <property type="match status" value="1"/>
</dbReference>
<keyword evidence="2" id="KW-0328">Glycosyltransferase</keyword>
<evidence type="ECO:0000259" key="1">
    <source>
        <dbReference type="Pfam" id="PF00535"/>
    </source>
</evidence>
<sequence length="299" mass="32802">MGPSTLEALTASYNSAATLSETLASAWEDNRVPVLLVDDGSSDGSADYAERCEGVRVIRQRNAGPSVARNRAILESRADFVLFLDSDDLLLPGYRAAFEAALAANPDADVFVCGMQVVDDEGRPVDRHPAPSLQPTAFLSVLGGESVPTNGIIVRRDVFARSGLFRPGLHHAEDLDLWLRIAAATDKWVRMDHSLAVYRLRGGSLSKNGQAMWRGIRQVVGMASRLPVGSPKSRRVTARHALQGGARYVYNMAFAPMLRQRARASIAEALREVARLPVRFWPLVLRDGFTSLWRRQGSH</sequence>
<evidence type="ECO:0000313" key="3">
    <source>
        <dbReference type="Proteomes" id="UP001365846"/>
    </source>
</evidence>
<dbReference type="InterPro" id="IPR029044">
    <property type="entry name" value="Nucleotide-diphossugar_trans"/>
</dbReference>
<dbReference type="Pfam" id="PF00535">
    <property type="entry name" value="Glycos_transf_2"/>
    <property type="match status" value="1"/>
</dbReference>